<evidence type="ECO:0000313" key="3">
    <source>
        <dbReference type="Proteomes" id="UP000242498"/>
    </source>
</evidence>
<evidence type="ECO:0000313" key="2">
    <source>
        <dbReference type="EMBL" id="SNX61267.1"/>
    </source>
</evidence>
<dbReference type="InterPro" id="IPR003593">
    <property type="entry name" value="AAA+_ATPase"/>
</dbReference>
<dbReference type="SUPFAM" id="SSF52540">
    <property type="entry name" value="P-loop containing nucleoside triphosphate hydrolases"/>
    <property type="match status" value="1"/>
</dbReference>
<accession>A0A285C0Z6</accession>
<protein>
    <recommendedName>
        <fullName evidence="1">AAA+ ATPase domain-containing protein</fullName>
    </recommendedName>
</protein>
<dbReference type="OrthoDB" id="9182542at2"/>
<sequence length="895" mass="103833">MESLNKQYIKALCELQEDKFTKDILKPLFESMGYERVDFNGGPFERGRDLIAQRRIPPNKEMFVVYVQSKRVSSIQNTKTAAKLSQLIHQLRQCCTGELIDLTGHKLTPNQVYLACPEQISNRLLDEINSQLQTMPLKILFYDGPQIISDIKIYKPDLLDLLTNFEDKLTLNGDLNLNKELLSALKSKNASQFNEYYCDLSFFVGSLDSNLLLHIDIESKDDNLDVKEESWDLFKRECNEVYEKHNINLIKENTSEIEEKFKIKKINYDSKKNQQTRKLCESLDEKITLHSKLINEGIQALTTSLNDQTTLARQNLSSKELSEREDIVAYLKKISFDDKQEIIKKLNFQEIAIKNPFYSETNKLLSWITERKKLKSQLANKKLRFIEHPCYTVKINSQEIIEKIKFLKKQYIQDIELINENKLKLPELKNFLHETQQTLSLLARLDKDDSFLKNNFLLKMIQTDQDRVSISPHEIFLTGHDFAVYGGAGVGKSTTLKAYATLIASEKNNKNIIYIALNKLVDEFKLLMNKSCEQELLKNNLLIRLILLSKGLSSTPENIERAKKVVSDNSTLILDGLDEVYNTIPNIIIAISQFKINHPKTQLIVSSRDCVSYLNEIDFLGITLLPFTKDQLNRFIRGWLKDSNKAEHLIQSIKNRELFEHIKTPLLATITCSLVEKGVNAPSTENEIYSERLRLLTGEYDLHKNIERQKNTGELLRKCAMKIAYFMHTKGLRSLTKDQMFIGLQLSLSDIYTNELLAECLEELINPCNVIILDHITSKYSFGHFRFQEHLASVELKTNRNIDLSDLVNTDWWRGALGLYSQENDISYLIEDTYRKHGSVRKAEFTLKHMINNSPKQRRNGLLKLLQDYIKSDDMDLTFLNEIQDYVYPHLIDRY</sequence>
<organism evidence="2 3">
    <name type="scientific">Nitrosomonas ureae</name>
    <dbReference type="NCBI Taxonomy" id="44577"/>
    <lineage>
        <taxon>Bacteria</taxon>
        <taxon>Pseudomonadati</taxon>
        <taxon>Pseudomonadota</taxon>
        <taxon>Betaproteobacteria</taxon>
        <taxon>Nitrosomonadales</taxon>
        <taxon>Nitrosomonadaceae</taxon>
        <taxon>Nitrosomonas</taxon>
    </lineage>
</organism>
<dbReference type="PANTHER" id="PTHR46844">
    <property type="entry name" value="SLR5058 PROTEIN"/>
    <property type="match status" value="1"/>
</dbReference>
<dbReference type="PANTHER" id="PTHR46844:SF1">
    <property type="entry name" value="SLR5058 PROTEIN"/>
    <property type="match status" value="1"/>
</dbReference>
<dbReference type="SMART" id="SM00382">
    <property type="entry name" value="AAA"/>
    <property type="match status" value="1"/>
</dbReference>
<reference evidence="2 3" key="1">
    <citation type="submission" date="2017-08" db="EMBL/GenBank/DDBJ databases">
        <authorList>
            <person name="de Groot N.N."/>
        </authorList>
    </citation>
    <scope>NUCLEOTIDE SEQUENCE [LARGE SCALE GENOMIC DNA]</scope>
    <source>
        <strain evidence="2 3">Nm15</strain>
    </source>
</reference>
<dbReference type="Proteomes" id="UP000242498">
    <property type="component" value="Chromosome I"/>
</dbReference>
<name>A0A285C0Z6_9PROT</name>
<gene>
    <name evidence="2" type="ORF">SAMN06296273_2719</name>
</gene>
<dbReference type="EMBL" id="LT907782">
    <property type="protein sequence ID" value="SNX61267.1"/>
    <property type="molecule type" value="Genomic_DNA"/>
</dbReference>
<dbReference type="AlphaFoldDB" id="A0A285C0Z6"/>
<feature type="domain" description="AAA+ ATPase" evidence="1">
    <location>
        <begin position="478"/>
        <end position="618"/>
    </location>
</feature>
<dbReference type="Gene3D" id="3.40.50.300">
    <property type="entry name" value="P-loop containing nucleotide triphosphate hydrolases"/>
    <property type="match status" value="1"/>
</dbReference>
<dbReference type="InterPro" id="IPR027417">
    <property type="entry name" value="P-loop_NTPase"/>
</dbReference>
<dbReference type="RefSeq" id="WP_096294026.1">
    <property type="nucleotide sequence ID" value="NZ_LT907782.1"/>
</dbReference>
<evidence type="ECO:0000259" key="1">
    <source>
        <dbReference type="SMART" id="SM00382"/>
    </source>
</evidence>
<proteinExistence type="predicted"/>